<keyword evidence="1" id="KW-0472">Membrane</keyword>
<dbReference type="EMBL" id="MU001688">
    <property type="protein sequence ID" value="KAF2455023.1"/>
    <property type="molecule type" value="Genomic_DNA"/>
</dbReference>
<dbReference type="AlphaFoldDB" id="A0A6A6NUT1"/>
<keyword evidence="3" id="KW-1185">Reference proteome</keyword>
<evidence type="ECO:0000256" key="1">
    <source>
        <dbReference type="SAM" id="Phobius"/>
    </source>
</evidence>
<protein>
    <submittedName>
        <fullName evidence="2">Uncharacterized protein</fullName>
    </submittedName>
</protein>
<organism evidence="2 3">
    <name type="scientific">Lineolata rhizophorae</name>
    <dbReference type="NCBI Taxonomy" id="578093"/>
    <lineage>
        <taxon>Eukaryota</taxon>
        <taxon>Fungi</taxon>
        <taxon>Dikarya</taxon>
        <taxon>Ascomycota</taxon>
        <taxon>Pezizomycotina</taxon>
        <taxon>Dothideomycetes</taxon>
        <taxon>Dothideomycetes incertae sedis</taxon>
        <taxon>Lineolatales</taxon>
        <taxon>Lineolataceae</taxon>
        <taxon>Lineolata</taxon>
    </lineage>
</organism>
<feature type="transmembrane region" description="Helical" evidence="1">
    <location>
        <begin position="28"/>
        <end position="47"/>
    </location>
</feature>
<reference evidence="2" key="1">
    <citation type="journal article" date="2020" name="Stud. Mycol.">
        <title>101 Dothideomycetes genomes: a test case for predicting lifestyles and emergence of pathogens.</title>
        <authorList>
            <person name="Haridas S."/>
            <person name="Albert R."/>
            <person name="Binder M."/>
            <person name="Bloem J."/>
            <person name="Labutti K."/>
            <person name="Salamov A."/>
            <person name="Andreopoulos B."/>
            <person name="Baker S."/>
            <person name="Barry K."/>
            <person name="Bills G."/>
            <person name="Bluhm B."/>
            <person name="Cannon C."/>
            <person name="Castanera R."/>
            <person name="Culley D."/>
            <person name="Daum C."/>
            <person name="Ezra D."/>
            <person name="Gonzalez J."/>
            <person name="Henrissat B."/>
            <person name="Kuo A."/>
            <person name="Liang C."/>
            <person name="Lipzen A."/>
            <person name="Lutzoni F."/>
            <person name="Magnuson J."/>
            <person name="Mondo S."/>
            <person name="Nolan M."/>
            <person name="Ohm R."/>
            <person name="Pangilinan J."/>
            <person name="Park H.-J."/>
            <person name="Ramirez L."/>
            <person name="Alfaro M."/>
            <person name="Sun H."/>
            <person name="Tritt A."/>
            <person name="Yoshinaga Y."/>
            <person name="Zwiers L.-H."/>
            <person name="Turgeon B."/>
            <person name="Goodwin S."/>
            <person name="Spatafora J."/>
            <person name="Crous P."/>
            <person name="Grigoriev I."/>
        </authorList>
    </citation>
    <scope>NUCLEOTIDE SEQUENCE</scope>
    <source>
        <strain evidence="2">ATCC 16933</strain>
    </source>
</reference>
<keyword evidence="1" id="KW-0812">Transmembrane</keyword>
<name>A0A6A6NUT1_9PEZI</name>
<evidence type="ECO:0000313" key="2">
    <source>
        <dbReference type="EMBL" id="KAF2455023.1"/>
    </source>
</evidence>
<evidence type="ECO:0000313" key="3">
    <source>
        <dbReference type="Proteomes" id="UP000799766"/>
    </source>
</evidence>
<dbReference type="Proteomes" id="UP000799766">
    <property type="component" value="Unassembled WGS sequence"/>
</dbReference>
<accession>A0A6A6NUT1</accession>
<proteinExistence type="predicted"/>
<feature type="transmembrane region" description="Helical" evidence="1">
    <location>
        <begin position="88"/>
        <end position="109"/>
    </location>
</feature>
<sequence>MAWLGRTGCGWVGMCGSGGWDERFERVGIGWADRGLFPFLFIYFFFLRYSDMFSSWLPATASVTGRLAVLDVKCVSCLFFFFNTNIRFRLVLSGLWCPFKFPCFLSGFVSRKSRAAR</sequence>
<keyword evidence="1" id="KW-1133">Transmembrane helix</keyword>
<gene>
    <name evidence="2" type="ORF">BDY21DRAFT_77145</name>
</gene>